<evidence type="ECO:0000313" key="9">
    <source>
        <dbReference type="EMBL" id="KAF9686845.1"/>
    </source>
</evidence>
<evidence type="ECO:0000313" key="10">
    <source>
        <dbReference type="Proteomes" id="UP000657918"/>
    </source>
</evidence>
<reference evidence="9 10" key="1">
    <citation type="submission" date="2020-10" db="EMBL/GenBank/DDBJ databases">
        <title>Plant Genome Project.</title>
        <authorList>
            <person name="Zhang R.-G."/>
        </authorList>
    </citation>
    <scope>NUCLEOTIDE SEQUENCE [LARGE SCALE GENOMIC DNA]</scope>
    <source>
        <strain evidence="9">FAFU-HL-1</strain>
        <tissue evidence="9">Leaf</tissue>
    </source>
</reference>
<keyword evidence="4" id="KW-0805">Transcription regulation</keyword>
<evidence type="ECO:0000256" key="6">
    <source>
        <dbReference type="ARBA" id="ARBA00023163"/>
    </source>
</evidence>
<feature type="compositionally biased region" description="Polar residues" evidence="8">
    <location>
        <begin position="268"/>
        <end position="277"/>
    </location>
</feature>
<dbReference type="GO" id="GO:0005634">
    <property type="term" value="C:nucleus"/>
    <property type="evidence" value="ECO:0007669"/>
    <property type="project" value="UniProtKB-SubCell"/>
</dbReference>
<dbReference type="EMBL" id="JADGMS010000002">
    <property type="protein sequence ID" value="KAF9686845.1"/>
    <property type="molecule type" value="Genomic_DNA"/>
</dbReference>
<dbReference type="GO" id="GO:0000123">
    <property type="term" value="C:histone acetyltransferase complex"/>
    <property type="evidence" value="ECO:0007669"/>
    <property type="project" value="InterPro"/>
</dbReference>
<dbReference type="Proteomes" id="UP000657918">
    <property type="component" value="Unassembled WGS sequence"/>
</dbReference>
<evidence type="ECO:0008006" key="11">
    <source>
        <dbReference type="Google" id="ProtNLM"/>
    </source>
</evidence>
<organism evidence="9 10">
    <name type="scientific">Salix dunnii</name>
    <dbReference type="NCBI Taxonomy" id="1413687"/>
    <lineage>
        <taxon>Eukaryota</taxon>
        <taxon>Viridiplantae</taxon>
        <taxon>Streptophyta</taxon>
        <taxon>Embryophyta</taxon>
        <taxon>Tracheophyta</taxon>
        <taxon>Spermatophyta</taxon>
        <taxon>Magnoliopsida</taxon>
        <taxon>eudicotyledons</taxon>
        <taxon>Gunneridae</taxon>
        <taxon>Pentapetalae</taxon>
        <taxon>rosids</taxon>
        <taxon>fabids</taxon>
        <taxon>Malpighiales</taxon>
        <taxon>Salicaceae</taxon>
        <taxon>Saliceae</taxon>
        <taxon>Salix</taxon>
    </lineage>
</organism>
<keyword evidence="3" id="KW-0156">Chromatin regulator</keyword>
<evidence type="ECO:0000256" key="4">
    <source>
        <dbReference type="ARBA" id="ARBA00023015"/>
    </source>
</evidence>
<accession>A0A835N629</accession>
<comment type="caution">
    <text evidence="9">The sequence shown here is derived from an EMBL/GenBank/DDBJ whole genome shotgun (WGS) entry which is preliminary data.</text>
</comment>
<dbReference type="InterPro" id="IPR015418">
    <property type="entry name" value="Eaf6"/>
</dbReference>
<comment type="subcellular location">
    <subcellularLocation>
        <location evidence="1">Nucleus</location>
    </subcellularLocation>
</comment>
<evidence type="ECO:0000256" key="8">
    <source>
        <dbReference type="SAM" id="MobiDB-lite"/>
    </source>
</evidence>
<evidence type="ECO:0000256" key="1">
    <source>
        <dbReference type="ARBA" id="ARBA00004123"/>
    </source>
</evidence>
<dbReference type="PANTHER" id="PTHR13476">
    <property type="entry name" value="CHROMATIN MODIFICATION-RELATED PROTEIN MEAF6"/>
    <property type="match status" value="1"/>
</dbReference>
<dbReference type="Pfam" id="PF09340">
    <property type="entry name" value="NuA4"/>
    <property type="match status" value="1"/>
</dbReference>
<dbReference type="OrthoDB" id="440324at2759"/>
<name>A0A835N629_9ROSI</name>
<protein>
    <recommendedName>
        <fullName evidence="11">Chromatin modification-related protein EAF6</fullName>
    </recommendedName>
</protein>
<feature type="region of interest" description="Disordered" evidence="8">
    <location>
        <begin position="78"/>
        <end position="140"/>
    </location>
</feature>
<evidence type="ECO:0000256" key="2">
    <source>
        <dbReference type="ARBA" id="ARBA00010916"/>
    </source>
</evidence>
<comment type="similarity">
    <text evidence="2">Belongs to the EAF6 family.</text>
</comment>
<keyword evidence="5" id="KW-0175">Coiled coil</keyword>
<keyword evidence="7" id="KW-0539">Nucleus</keyword>
<keyword evidence="6" id="KW-0804">Transcription</keyword>
<feature type="region of interest" description="Disordered" evidence="8">
    <location>
        <begin position="236"/>
        <end position="277"/>
    </location>
</feature>
<keyword evidence="10" id="KW-1185">Reference proteome</keyword>
<evidence type="ECO:0000256" key="3">
    <source>
        <dbReference type="ARBA" id="ARBA00022853"/>
    </source>
</evidence>
<dbReference type="GO" id="GO:0006325">
    <property type="term" value="P:chromatin organization"/>
    <property type="evidence" value="ECO:0007669"/>
    <property type="project" value="UniProtKB-KW"/>
</dbReference>
<proteinExistence type="inferred from homology"/>
<sequence length="369" mass="41347">MDAEGQRGSSNPAAMLSNLLNKRAKLHDELRVIERQDPGQCGNVLKGFEGFLSSSKNTALLKRSRKFQPEDRLFSLSSVTSPAAEEQAAGRDEGRSEYGVGRSKGGGIYVNGQGKPKKGRGASRDTKRTRPSADPDFDYDDDADLTLNMAEIEIQSSVTNFCNPQTQTTSPPKIETRQILAMCNPPRIIQKLLQIRLPEPSILKPEPAASVRPARLDYGQTRSRLCQYHRNMSRLRRHSYPSSELPPYSRSHRPPSSPATLHGGARSQAPTPSPNRKSFAQNLFECPRTPHIKQKVVGGPVFYLLYMFVVLLTKYELPLLTQWINRGRQWLWLIFSRQRKYATGEDAPKGWLVAVHASSMKMSSHEFSA</sequence>
<feature type="compositionally biased region" description="Basic and acidic residues" evidence="8">
    <location>
        <begin position="122"/>
        <end position="133"/>
    </location>
</feature>
<dbReference type="AlphaFoldDB" id="A0A835N629"/>
<evidence type="ECO:0000256" key="5">
    <source>
        <dbReference type="ARBA" id="ARBA00023054"/>
    </source>
</evidence>
<evidence type="ECO:0000256" key="7">
    <source>
        <dbReference type="ARBA" id="ARBA00023242"/>
    </source>
</evidence>
<gene>
    <name evidence="9" type="ORF">SADUNF_Sadunf02G0032000</name>
</gene>